<proteinExistence type="predicted"/>
<feature type="domain" description="Reverse transcriptase/retrotransposon-derived protein RNase H-like" evidence="1">
    <location>
        <begin position="415"/>
        <end position="471"/>
    </location>
</feature>
<dbReference type="GO" id="GO:0003964">
    <property type="term" value="F:RNA-directed DNA polymerase activity"/>
    <property type="evidence" value="ECO:0007669"/>
    <property type="project" value="UniProtKB-KW"/>
</dbReference>
<sequence length="725" mass="81426">MSADSAVTYTSVHSEARSWSIPLWILTREVHRQLLVTGTSSPEYVPEDHVPVYIPEPEHPEDLVPAEDEAPIPPLPPSFLAPRIRPPHTRAAMSQDVSLRTILSFTTFPSGTPPLLPIPLPVPSTSRRADIPEADMPPRKRLLLILPRLGVDVCTRESSEFCTRHHDAQKDRAAVRAEIELLETGGTSPRVYWQRQATDDLTVQRYNAVPTPGGWIRVDTLEDTVFSKNGTKRKLHEVNPGATEGVDRLDLMDSDNDIAYAKTDKKPYEGTKPLCPNVTSPYGPLYSNIALTARNFGHLAKDVGHFKKDCPQWKNKNQGNGNGVARAYAVGVAGQNPNNNVMTGTFLLNNRCASILFDTEQARARRASEDNIGVVEERGVTPRDRQFLGLLGIIDDSLKGFKIRQTTDKSIKEGAPFLAFTEGSEDFIVYCDASIKGLGAVLMQREKVISYASRQLKIHEKNYTTPCRELGSRVRSEDLEALSVWSWFTMFMAVEDCDHARGPHKSKYSITQVSRKSRMNIRDNRVFWYNPEIPHGSGTISRWILITKLPSHHMGFGPPFGYHASIKAAPFEALYGRKCRSPVCWAEVGEVQLIGPEIVQETTEKIIQVKQRMQVARDRQKSYANLKRKPMEFEVGDKLMLKVSPWKGVVRFGKRGKLNPRFVGPFKVIKRVGDVAYKLELPEELSRVHNTFHVSNLKKCHADEPLAVPLDGLHFDDKFSCRGNL</sequence>
<dbReference type="InterPro" id="IPR043502">
    <property type="entry name" value="DNA/RNA_pol_sf"/>
</dbReference>
<evidence type="ECO:0000313" key="3">
    <source>
        <dbReference type="EMBL" id="GJT63669.1"/>
    </source>
</evidence>
<dbReference type="SUPFAM" id="SSF56672">
    <property type="entry name" value="DNA/RNA polymerases"/>
    <property type="match status" value="1"/>
</dbReference>
<dbReference type="Pfam" id="PF24626">
    <property type="entry name" value="SH3_Tf2-1"/>
    <property type="match status" value="1"/>
</dbReference>
<protein>
    <submittedName>
        <fullName evidence="3">Reverse transcriptase domain-containing protein</fullName>
    </submittedName>
</protein>
<keyword evidence="3" id="KW-0808">Transferase</keyword>
<feature type="domain" description="Tf2-1-like SH3-like" evidence="2">
    <location>
        <begin position="636"/>
        <end position="701"/>
    </location>
</feature>
<dbReference type="Proteomes" id="UP001151760">
    <property type="component" value="Unassembled WGS sequence"/>
</dbReference>
<keyword evidence="3" id="KW-0548">Nucleotidyltransferase</keyword>
<reference evidence="3" key="1">
    <citation type="journal article" date="2022" name="Int. J. Mol. Sci.">
        <title>Draft Genome of Tanacetum Coccineum: Genomic Comparison of Closely Related Tanacetum-Family Plants.</title>
        <authorList>
            <person name="Yamashiro T."/>
            <person name="Shiraishi A."/>
            <person name="Nakayama K."/>
            <person name="Satake H."/>
        </authorList>
    </citation>
    <scope>NUCLEOTIDE SEQUENCE</scope>
</reference>
<evidence type="ECO:0000313" key="4">
    <source>
        <dbReference type="Proteomes" id="UP001151760"/>
    </source>
</evidence>
<dbReference type="InterPro" id="IPR056924">
    <property type="entry name" value="SH3_Tf2-1"/>
</dbReference>
<dbReference type="PANTHER" id="PTHR46148:SF59">
    <property type="entry name" value="NUCLEOTIDYLTRANSFERASE, RIBONUCLEASE H"/>
    <property type="match status" value="1"/>
</dbReference>
<dbReference type="EMBL" id="BQNB010017479">
    <property type="protein sequence ID" value="GJT63669.1"/>
    <property type="molecule type" value="Genomic_DNA"/>
</dbReference>
<dbReference type="InterPro" id="IPR041577">
    <property type="entry name" value="RT_RNaseH_2"/>
</dbReference>
<name>A0ABQ5FKP2_9ASTR</name>
<keyword evidence="3" id="KW-0695">RNA-directed DNA polymerase</keyword>
<keyword evidence="4" id="KW-1185">Reference proteome</keyword>
<organism evidence="3 4">
    <name type="scientific">Tanacetum coccineum</name>
    <dbReference type="NCBI Taxonomy" id="301880"/>
    <lineage>
        <taxon>Eukaryota</taxon>
        <taxon>Viridiplantae</taxon>
        <taxon>Streptophyta</taxon>
        <taxon>Embryophyta</taxon>
        <taxon>Tracheophyta</taxon>
        <taxon>Spermatophyta</taxon>
        <taxon>Magnoliopsida</taxon>
        <taxon>eudicotyledons</taxon>
        <taxon>Gunneridae</taxon>
        <taxon>Pentapetalae</taxon>
        <taxon>asterids</taxon>
        <taxon>campanulids</taxon>
        <taxon>Asterales</taxon>
        <taxon>Asteraceae</taxon>
        <taxon>Asteroideae</taxon>
        <taxon>Anthemideae</taxon>
        <taxon>Anthemidinae</taxon>
        <taxon>Tanacetum</taxon>
    </lineage>
</organism>
<evidence type="ECO:0000259" key="2">
    <source>
        <dbReference type="Pfam" id="PF24626"/>
    </source>
</evidence>
<gene>
    <name evidence="3" type="ORF">Tco_1015149</name>
</gene>
<accession>A0ABQ5FKP2</accession>
<evidence type="ECO:0000259" key="1">
    <source>
        <dbReference type="Pfam" id="PF17919"/>
    </source>
</evidence>
<reference evidence="3" key="2">
    <citation type="submission" date="2022-01" db="EMBL/GenBank/DDBJ databases">
        <authorList>
            <person name="Yamashiro T."/>
            <person name="Shiraishi A."/>
            <person name="Satake H."/>
            <person name="Nakayama K."/>
        </authorList>
    </citation>
    <scope>NUCLEOTIDE SEQUENCE</scope>
</reference>
<dbReference type="PANTHER" id="PTHR46148">
    <property type="entry name" value="CHROMO DOMAIN-CONTAINING PROTEIN"/>
    <property type="match status" value="1"/>
</dbReference>
<comment type="caution">
    <text evidence="3">The sequence shown here is derived from an EMBL/GenBank/DDBJ whole genome shotgun (WGS) entry which is preliminary data.</text>
</comment>
<dbReference type="Pfam" id="PF17919">
    <property type="entry name" value="RT_RNaseH_2"/>
    <property type="match status" value="1"/>
</dbReference>